<evidence type="ECO:0000313" key="3">
    <source>
        <dbReference type="Proteomes" id="UP000425817"/>
    </source>
</evidence>
<organism evidence="2 3">
    <name type="scientific">Variovorax paradoxus</name>
    <dbReference type="NCBI Taxonomy" id="34073"/>
    <lineage>
        <taxon>Bacteria</taxon>
        <taxon>Pseudomonadati</taxon>
        <taxon>Pseudomonadota</taxon>
        <taxon>Betaproteobacteria</taxon>
        <taxon>Burkholderiales</taxon>
        <taxon>Comamonadaceae</taxon>
        <taxon>Variovorax</taxon>
    </lineage>
</organism>
<keyword evidence="1" id="KW-0812">Transmembrane</keyword>
<sequence>MSKSTPVAQTTASAWRNPFGLALVAYYLVMAVVGLLIPDDILQANAWARDFSDFMASVVPQIDRITALNIRPDVNRFYFSVLWAGNPILFAISLLLVWDGRKRGYAMWTMPLFKAIGLMSICVVIVVCAQWMYWMEDVTNRQLRLMLGNTLGRSFWGSSVYAFGSAVLGAGFVVLFSGWITGYIPRNMKEGRDDRTKIR</sequence>
<keyword evidence="1" id="KW-1133">Transmembrane helix</keyword>
<feature type="transmembrane region" description="Helical" evidence="1">
    <location>
        <begin position="112"/>
        <end position="134"/>
    </location>
</feature>
<evidence type="ECO:0000256" key="1">
    <source>
        <dbReference type="SAM" id="Phobius"/>
    </source>
</evidence>
<dbReference type="EMBL" id="CP046622">
    <property type="protein sequence ID" value="QGW81899.1"/>
    <property type="molecule type" value="Genomic_DNA"/>
</dbReference>
<reference evidence="2 3" key="1">
    <citation type="submission" date="2019-12" db="EMBL/GenBank/DDBJ databases">
        <title>Hybrid Genome Assemblies of two High G+C Isolates from Undergraduate Microbiology Courses.</title>
        <authorList>
            <person name="Ne Ville C.J."/>
            <person name="Enright D."/>
            <person name="Hernandez I."/>
            <person name="Dodsworth J."/>
            <person name="Orwin P.M."/>
        </authorList>
    </citation>
    <scope>NUCLEOTIDE SEQUENCE [LARGE SCALE GENOMIC DNA]</scope>
    <source>
        <strain evidence="2 3">CSUSB</strain>
    </source>
</reference>
<keyword evidence="1" id="KW-0472">Membrane</keyword>
<evidence type="ECO:0000313" key="2">
    <source>
        <dbReference type="EMBL" id="QGW81899.1"/>
    </source>
</evidence>
<protein>
    <submittedName>
        <fullName evidence="2">Uncharacterized protein</fullName>
    </submittedName>
</protein>
<gene>
    <name evidence="2" type="ORF">GOQ09_09985</name>
</gene>
<feature type="transmembrane region" description="Helical" evidence="1">
    <location>
        <begin position="77"/>
        <end position="100"/>
    </location>
</feature>
<proteinExistence type="predicted"/>
<feature type="transmembrane region" description="Helical" evidence="1">
    <location>
        <begin position="154"/>
        <end position="180"/>
    </location>
</feature>
<dbReference type="OrthoDB" id="8860382at2"/>
<dbReference type="Proteomes" id="UP000425817">
    <property type="component" value="Chromosome"/>
</dbReference>
<feature type="transmembrane region" description="Helical" evidence="1">
    <location>
        <begin position="20"/>
        <end position="37"/>
    </location>
</feature>
<accession>A0A6I6H8K0</accession>
<name>A0A6I6H8K0_VARPD</name>
<dbReference type="AlphaFoldDB" id="A0A6I6H8K0"/>
<dbReference type="RefSeq" id="WP_157613283.1">
    <property type="nucleotide sequence ID" value="NZ_CP046622.1"/>
</dbReference>